<dbReference type="AlphaFoldDB" id="A0A0K0G597"/>
<protein>
    <submittedName>
        <fullName evidence="2">Ovule protein</fullName>
    </submittedName>
</protein>
<accession>A0A0K0G597</accession>
<reference evidence="1" key="1">
    <citation type="submission" date="2014-07" db="EMBL/GenBank/DDBJ databases">
        <authorList>
            <person name="Martin A.A"/>
            <person name="De Silva N."/>
        </authorList>
    </citation>
    <scope>NUCLEOTIDE SEQUENCE</scope>
</reference>
<evidence type="ECO:0000313" key="2">
    <source>
        <dbReference type="WBParaSite" id="SVE_1991300.1"/>
    </source>
</evidence>
<evidence type="ECO:0000313" key="1">
    <source>
        <dbReference type="Proteomes" id="UP000035680"/>
    </source>
</evidence>
<keyword evidence="1" id="KW-1185">Reference proteome</keyword>
<organism evidence="1 2">
    <name type="scientific">Strongyloides venezuelensis</name>
    <name type="common">Threadworm</name>
    <dbReference type="NCBI Taxonomy" id="75913"/>
    <lineage>
        <taxon>Eukaryota</taxon>
        <taxon>Metazoa</taxon>
        <taxon>Ecdysozoa</taxon>
        <taxon>Nematoda</taxon>
        <taxon>Chromadorea</taxon>
        <taxon>Rhabditida</taxon>
        <taxon>Tylenchina</taxon>
        <taxon>Panagrolaimomorpha</taxon>
        <taxon>Strongyloidoidea</taxon>
        <taxon>Strongyloididae</taxon>
        <taxon>Strongyloides</taxon>
    </lineage>
</organism>
<proteinExistence type="predicted"/>
<dbReference type="WBParaSite" id="SVE_1991300.1">
    <property type="protein sequence ID" value="SVE_1991300.1"/>
    <property type="gene ID" value="SVE_1991300"/>
</dbReference>
<sequence>MELTLLNCECFPVSYTRIYCSHCIEFVHENFFKYSYHLTIDFNNSTKDSNMEEEHSKEQDDTLILSDEVIVTTLSKLS</sequence>
<name>A0A0K0G597_STRVS</name>
<dbReference type="Proteomes" id="UP000035680">
    <property type="component" value="Unassembled WGS sequence"/>
</dbReference>
<reference evidence="2" key="2">
    <citation type="submission" date="2015-08" db="UniProtKB">
        <authorList>
            <consortium name="WormBaseParasite"/>
        </authorList>
    </citation>
    <scope>IDENTIFICATION</scope>
</reference>